<evidence type="ECO:0000313" key="3">
    <source>
        <dbReference type="EMBL" id="QHT15209.1"/>
    </source>
</evidence>
<dbReference type="EMBL" id="MN739602">
    <property type="protein sequence ID" value="QHT15209.1"/>
    <property type="molecule type" value="Genomic_DNA"/>
</dbReference>
<dbReference type="InterPro" id="IPR038129">
    <property type="entry name" value="Nanos_sf"/>
</dbReference>
<sequence>MSSNKKPCKVCIDAGKPEEIYTSHKTKNNRGKVICPTLLNNTCHCCKQKGHTVKYCPETKPATRPEPSTPPESAPEPKKPDIKVTPISTMVIHKKTPDKQSYATVLMTIPARPVVIKPVQAVQVTPVIATVEAFNAYIQKNTDPKPKRKHCWASDTSSESGDEEEPVQQDPAKTNALKKVLHLDTQLVVVA</sequence>
<evidence type="ECO:0000259" key="2">
    <source>
        <dbReference type="PROSITE" id="PS51522"/>
    </source>
</evidence>
<feature type="region of interest" description="Disordered" evidence="1">
    <location>
        <begin position="142"/>
        <end position="175"/>
    </location>
</feature>
<dbReference type="PROSITE" id="PS51522">
    <property type="entry name" value="ZF_NANOS"/>
    <property type="match status" value="1"/>
</dbReference>
<dbReference type="AlphaFoldDB" id="A0A6C0DGY2"/>
<dbReference type="InterPro" id="IPR024161">
    <property type="entry name" value="Znf_nanos-typ"/>
</dbReference>
<proteinExistence type="predicted"/>
<feature type="domain" description="Nanos-type" evidence="2">
    <location>
        <begin position="7"/>
        <end position="58"/>
    </location>
</feature>
<dbReference type="Pfam" id="PF05741">
    <property type="entry name" value="zf-nanos"/>
    <property type="match status" value="1"/>
</dbReference>
<reference evidence="3" key="1">
    <citation type="journal article" date="2020" name="Nature">
        <title>Giant virus diversity and host interactions through global metagenomics.</title>
        <authorList>
            <person name="Schulz F."/>
            <person name="Roux S."/>
            <person name="Paez-Espino D."/>
            <person name="Jungbluth S."/>
            <person name="Walsh D.A."/>
            <person name="Denef V.J."/>
            <person name="McMahon K.D."/>
            <person name="Konstantinidis K.T."/>
            <person name="Eloe-Fadrosh E.A."/>
            <person name="Kyrpides N.C."/>
            <person name="Woyke T."/>
        </authorList>
    </citation>
    <scope>NUCLEOTIDE SEQUENCE</scope>
    <source>
        <strain evidence="3">GVMAG-M-3300023174-144</strain>
    </source>
</reference>
<organism evidence="3">
    <name type="scientific">viral metagenome</name>
    <dbReference type="NCBI Taxonomy" id="1070528"/>
    <lineage>
        <taxon>unclassified sequences</taxon>
        <taxon>metagenomes</taxon>
        <taxon>organismal metagenomes</taxon>
    </lineage>
</organism>
<evidence type="ECO:0000256" key="1">
    <source>
        <dbReference type="SAM" id="MobiDB-lite"/>
    </source>
</evidence>
<accession>A0A6C0DGY2</accession>
<feature type="region of interest" description="Disordered" evidence="1">
    <location>
        <begin position="57"/>
        <end position="84"/>
    </location>
</feature>
<name>A0A6C0DGY2_9ZZZZ</name>
<protein>
    <recommendedName>
        <fullName evidence="2">Nanos-type domain-containing protein</fullName>
    </recommendedName>
</protein>
<dbReference type="Gene3D" id="4.10.60.30">
    <property type="entry name" value="Nanos, RNA-binding domain"/>
    <property type="match status" value="1"/>
</dbReference>